<dbReference type="Proteomes" id="UP001217089">
    <property type="component" value="Unassembled WGS sequence"/>
</dbReference>
<accession>A0ABQ9ED60</accession>
<proteinExistence type="predicted"/>
<name>A0ABQ9ED60_TEGGR</name>
<dbReference type="EMBL" id="JARBDR010000918">
    <property type="protein sequence ID" value="KAJ8301395.1"/>
    <property type="molecule type" value="Genomic_DNA"/>
</dbReference>
<protein>
    <recommendedName>
        <fullName evidence="4">Guanylate cyclase domain-containing protein</fullName>
    </recommendedName>
</protein>
<organism evidence="2 3">
    <name type="scientific">Tegillarca granosa</name>
    <name type="common">Malaysian cockle</name>
    <name type="synonym">Anadara granosa</name>
    <dbReference type="NCBI Taxonomy" id="220873"/>
    <lineage>
        <taxon>Eukaryota</taxon>
        <taxon>Metazoa</taxon>
        <taxon>Spiralia</taxon>
        <taxon>Lophotrochozoa</taxon>
        <taxon>Mollusca</taxon>
        <taxon>Bivalvia</taxon>
        <taxon>Autobranchia</taxon>
        <taxon>Pteriomorphia</taxon>
        <taxon>Arcoida</taxon>
        <taxon>Arcoidea</taxon>
        <taxon>Arcidae</taxon>
        <taxon>Tegillarca</taxon>
    </lineage>
</organism>
<evidence type="ECO:0000313" key="3">
    <source>
        <dbReference type="Proteomes" id="UP001217089"/>
    </source>
</evidence>
<feature type="region of interest" description="Disordered" evidence="1">
    <location>
        <begin position="29"/>
        <end position="51"/>
    </location>
</feature>
<evidence type="ECO:0000256" key="1">
    <source>
        <dbReference type="SAM" id="MobiDB-lite"/>
    </source>
</evidence>
<reference evidence="2 3" key="1">
    <citation type="submission" date="2022-12" db="EMBL/GenBank/DDBJ databases">
        <title>Chromosome-level genome of Tegillarca granosa.</title>
        <authorList>
            <person name="Kim J."/>
        </authorList>
    </citation>
    <scope>NUCLEOTIDE SEQUENCE [LARGE SCALE GENOMIC DNA]</scope>
    <source>
        <strain evidence="2">Teg-2019</strain>
        <tissue evidence="2">Adductor muscle</tissue>
    </source>
</reference>
<sequence length="119" mass="13075">MKKRGSVTVKGKGEMKTYWLQGKTFEMSSAESNTDLDQQGEKQEVPGEIAGYEEPTYRFALNFPLPGRMQGASNVVPREGSAESLRTAARIMAVAPSVKSLDGEAQAETQRLFSDKDEI</sequence>
<comment type="caution">
    <text evidence="2">The sequence shown here is derived from an EMBL/GenBank/DDBJ whole genome shotgun (WGS) entry which is preliminary data.</text>
</comment>
<evidence type="ECO:0000313" key="2">
    <source>
        <dbReference type="EMBL" id="KAJ8301395.1"/>
    </source>
</evidence>
<keyword evidence="3" id="KW-1185">Reference proteome</keyword>
<gene>
    <name evidence="2" type="ORF">KUTeg_020382</name>
</gene>
<evidence type="ECO:0008006" key="4">
    <source>
        <dbReference type="Google" id="ProtNLM"/>
    </source>
</evidence>